<sequence>MHNESKKEKKMEKKRPRKPIVTSEDEMKKRNPQSTLDINRAP</sequence>
<dbReference type="EMBL" id="CP009933">
    <property type="protein sequence ID" value="AKA70624.1"/>
    <property type="molecule type" value="Genomic_DNA"/>
</dbReference>
<organism evidence="2 3">
    <name type="scientific">Clostridium scatologenes</name>
    <dbReference type="NCBI Taxonomy" id="1548"/>
    <lineage>
        <taxon>Bacteria</taxon>
        <taxon>Bacillati</taxon>
        <taxon>Bacillota</taxon>
        <taxon>Clostridia</taxon>
        <taxon>Eubacteriales</taxon>
        <taxon>Clostridiaceae</taxon>
        <taxon>Clostridium</taxon>
    </lineage>
</organism>
<feature type="compositionally biased region" description="Polar residues" evidence="1">
    <location>
        <begin position="32"/>
        <end position="42"/>
    </location>
</feature>
<gene>
    <name evidence="2" type="ORF">CSCA_3499</name>
</gene>
<reference evidence="2 3" key="1">
    <citation type="journal article" date="2015" name="J. Biotechnol.">
        <title>Complete genome sequence of a malodorant-producing acetogen, Clostridium scatologenes ATCC 25775(T).</title>
        <authorList>
            <person name="Zhu Z."/>
            <person name="Guo T."/>
            <person name="Zheng H."/>
            <person name="Song T."/>
            <person name="Ouyang P."/>
            <person name="Xie J."/>
        </authorList>
    </citation>
    <scope>NUCLEOTIDE SEQUENCE [LARGE SCALE GENOMIC DNA]</scope>
    <source>
        <strain evidence="2 3">ATCC 25775</strain>
    </source>
</reference>
<feature type="compositionally biased region" description="Basic and acidic residues" evidence="1">
    <location>
        <begin position="1"/>
        <end position="11"/>
    </location>
</feature>
<accession>A0A0E3K2K0</accession>
<dbReference type="RefSeq" id="WP_278246436.1">
    <property type="nucleotide sequence ID" value="NZ_CP009933.1"/>
</dbReference>
<dbReference type="Proteomes" id="UP000033115">
    <property type="component" value="Chromosome"/>
</dbReference>
<proteinExistence type="predicted"/>
<dbReference type="AlphaFoldDB" id="A0A0E3K2K0"/>
<name>A0A0E3K2K0_CLOSL</name>
<evidence type="ECO:0000313" key="3">
    <source>
        <dbReference type="Proteomes" id="UP000033115"/>
    </source>
</evidence>
<protein>
    <submittedName>
        <fullName evidence="2">Uncharacterized protein</fullName>
    </submittedName>
</protein>
<keyword evidence="3" id="KW-1185">Reference proteome</keyword>
<dbReference type="STRING" id="1548.CSCA_3499"/>
<evidence type="ECO:0000256" key="1">
    <source>
        <dbReference type="SAM" id="MobiDB-lite"/>
    </source>
</evidence>
<feature type="region of interest" description="Disordered" evidence="1">
    <location>
        <begin position="1"/>
        <end position="42"/>
    </location>
</feature>
<dbReference type="HOGENOM" id="CLU_3249470_0_0_9"/>
<evidence type="ECO:0000313" key="2">
    <source>
        <dbReference type="EMBL" id="AKA70624.1"/>
    </source>
</evidence>
<dbReference type="KEGG" id="csq:CSCA_3499"/>